<dbReference type="GO" id="GO:0005506">
    <property type="term" value="F:iron ion binding"/>
    <property type="evidence" value="ECO:0007669"/>
    <property type="project" value="InterPro"/>
</dbReference>
<evidence type="ECO:0000256" key="9">
    <source>
        <dbReference type="SAM" id="SignalP"/>
    </source>
</evidence>
<dbReference type="InterPro" id="IPR009056">
    <property type="entry name" value="Cyt_c-like_dom"/>
</dbReference>
<dbReference type="GO" id="GO:0009055">
    <property type="term" value="F:electron transfer activity"/>
    <property type="evidence" value="ECO:0007669"/>
    <property type="project" value="InterPro"/>
</dbReference>
<reference evidence="11 12" key="1">
    <citation type="submission" date="2019-12" db="EMBL/GenBank/DDBJ databases">
        <title>Genomic-based taxomic classification of the family Erythrobacteraceae.</title>
        <authorList>
            <person name="Xu L."/>
        </authorList>
    </citation>
    <scope>NUCLEOTIDE SEQUENCE [LARGE SCALE GENOMIC DNA]</scope>
    <source>
        <strain evidence="11 12">M0322</strain>
    </source>
</reference>
<evidence type="ECO:0000256" key="3">
    <source>
        <dbReference type="ARBA" id="ARBA00022617"/>
    </source>
</evidence>
<dbReference type="Proteomes" id="UP000466966">
    <property type="component" value="Unassembled WGS sequence"/>
</dbReference>
<keyword evidence="5 8" id="KW-0479">Metal-binding</keyword>
<dbReference type="SUPFAM" id="SSF46626">
    <property type="entry name" value="Cytochrome c"/>
    <property type="match status" value="1"/>
</dbReference>
<dbReference type="InterPro" id="IPR051459">
    <property type="entry name" value="Cytochrome_c-type_DH"/>
</dbReference>
<dbReference type="Gene3D" id="1.10.760.10">
    <property type="entry name" value="Cytochrome c-like domain"/>
    <property type="match status" value="1"/>
</dbReference>
<evidence type="ECO:0000256" key="7">
    <source>
        <dbReference type="ARBA" id="ARBA00023004"/>
    </source>
</evidence>
<dbReference type="InterPro" id="IPR036909">
    <property type="entry name" value="Cyt_c-like_dom_sf"/>
</dbReference>
<organism evidence="11 12">
    <name type="scientific">Alteraurantiacibacter buctensis</name>
    <dbReference type="NCBI Taxonomy" id="1503981"/>
    <lineage>
        <taxon>Bacteria</taxon>
        <taxon>Pseudomonadati</taxon>
        <taxon>Pseudomonadota</taxon>
        <taxon>Alphaproteobacteria</taxon>
        <taxon>Sphingomonadales</taxon>
        <taxon>Erythrobacteraceae</taxon>
        <taxon>Alteraurantiacibacter</taxon>
    </lineage>
</organism>
<dbReference type="AlphaFoldDB" id="A0A844YYB2"/>
<dbReference type="PANTHER" id="PTHR35008">
    <property type="entry name" value="BLL4482 PROTEIN-RELATED"/>
    <property type="match status" value="1"/>
</dbReference>
<evidence type="ECO:0000256" key="6">
    <source>
        <dbReference type="ARBA" id="ARBA00022982"/>
    </source>
</evidence>
<keyword evidence="2" id="KW-0813">Transport</keyword>
<sequence>MTAIVGKWHKLGLATLGAASLAIPLAVALAQGPEFQEQATEATGEALTAEQVAQGRSLFNSWSCGACHVLGDANAHGQIGPALDGNATIDKAFVVGRITNGQGAMPGFGGQLSDEEIDLLAAYIVQVKQ</sequence>
<accession>A0A844YYB2</accession>
<dbReference type="OrthoDB" id="9805828at2"/>
<keyword evidence="7 8" id="KW-0408">Iron</keyword>
<dbReference type="Pfam" id="PF13442">
    <property type="entry name" value="Cytochrome_CBB3"/>
    <property type="match status" value="1"/>
</dbReference>
<evidence type="ECO:0000313" key="11">
    <source>
        <dbReference type="EMBL" id="MXO72008.1"/>
    </source>
</evidence>
<feature type="signal peptide" evidence="9">
    <location>
        <begin position="1"/>
        <end position="30"/>
    </location>
</feature>
<proteinExistence type="predicted"/>
<comment type="cofactor">
    <cofactor evidence="1">
        <name>heme c</name>
        <dbReference type="ChEBI" id="CHEBI:61717"/>
    </cofactor>
</comment>
<evidence type="ECO:0000313" key="12">
    <source>
        <dbReference type="Proteomes" id="UP000466966"/>
    </source>
</evidence>
<evidence type="ECO:0000259" key="10">
    <source>
        <dbReference type="PROSITE" id="PS51007"/>
    </source>
</evidence>
<evidence type="ECO:0000256" key="4">
    <source>
        <dbReference type="ARBA" id="ARBA00022660"/>
    </source>
</evidence>
<dbReference type="PANTHER" id="PTHR35008:SF4">
    <property type="entry name" value="BLL4482 PROTEIN"/>
    <property type="match status" value="1"/>
</dbReference>
<feature type="chain" id="PRO_5032754471" description="Cytochrome c domain-containing protein" evidence="9">
    <location>
        <begin position="31"/>
        <end position="129"/>
    </location>
</feature>
<evidence type="ECO:0000256" key="2">
    <source>
        <dbReference type="ARBA" id="ARBA00022448"/>
    </source>
</evidence>
<dbReference type="PROSITE" id="PS51007">
    <property type="entry name" value="CYTC"/>
    <property type="match status" value="1"/>
</dbReference>
<protein>
    <recommendedName>
        <fullName evidence="10">Cytochrome c domain-containing protein</fullName>
    </recommendedName>
</protein>
<feature type="domain" description="Cytochrome c" evidence="10">
    <location>
        <begin position="50"/>
        <end position="128"/>
    </location>
</feature>
<keyword evidence="4" id="KW-0679">Respiratory chain</keyword>
<name>A0A844YYB2_9SPHN</name>
<keyword evidence="6" id="KW-0249">Electron transport</keyword>
<dbReference type="RefSeq" id="WP_160771932.1">
    <property type="nucleotide sequence ID" value="NZ_WTYV01000003.1"/>
</dbReference>
<dbReference type="InterPro" id="IPR008168">
    <property type="entry name" value="Cyt_C_IC"/>
</dbReference>
<dbReference type="EMBL" id="WTYV01000003">
    <property type="protein sequence ID" value="MXO72008.1"/>
    <property type="molecule type" value="Genomic_DNA"/>
</dbReference>
<dbReference type="GO" id="GO:0020037">
    <property type="term" value="F:heme binding"/>
    <property type="evidence" value="ECO:0007669"/>
    <property type="project" value="InterPro"/>
</dbReference>
<evidence type="ECO:0000256" key="5">
    <source>
        <dbReference type="ARBA" id="ARBA00022723"/>
    </source>
</evidence>
<keyword evidence="3 8" id="KW-0349">Heme</keyword>
<evidence type="ECO:0000256" key="1">
    <source>
        <dbReference type="ARBA" id="ARBA00001926"/>
    </source>
</evidence>
<dbReference type="PRINTS" id="PR00605">
    <property type="entry name" value="CYTCHROMECIC"/>
</dbReference>
<keyword evidence="12" id="KW-1185">Reference proteome</keyword>
<keyword evidence="9" id="KW-0732">Signal</keyword>
<evidence type="ECO:0000256" key="8">
    <source>
        <dbReference type="PROSITE-ProRule" id="PRU00433"/>
    </source>
</evidence>
<gene>
    <name evidence="11" type="ORF">GRI99_10210</name>
</gene>
<comment type="caution">
    <text evidence="11">The sequence shown here is derived from an EMBL/GenBank/DDBJ whole genome shotgun (WGS) entry which is preliminary data.</text>
</comment>